<dbReference type="InterPro" id="IPR005746">
    <property type="entry name" value="Thioredoxin"/>
</dbReference>
<feature type="active site" description="Nucleophile" evidence="8">
    <location>
        <position position="32"/>
    </location>
</feature>
<dbReference type="GO" id="GO:0005829">
    <property type="term" value="C:cytosol"/>
    <property type="evidence" value="ECO:0007669"/>
    <property type="project" value="TreeGrafter"/>
</dbReference>
<evidence type="ECO:0000256" key="8">
    <source>
        <dbReference type="PIRSR" id="PIRSR000077-1"/>
    </source>
</evidence>
<dbReference type="AlphaFoldDB" id="A0AAW9HN71"/>
<keyword evidence="3" id="KW-0249">Electron transport</keyword>
<organism evidence="12 14">
    <name type="scientific">Actinotignum urinale</name>
    <dbReference type="NCBI Taxonomy" id="190146"/>
    <lineage>
        <taxon>Bacteria</taxon>
        <taxon>Bacillati</taxon>
        <taxon>Actinomycetota</taxon>
        <taxon>Actinomycetes</taxon>
        <taxon>Actinomycetales</taxon>
        <taxon>Actinomycetaceae</taxon>
        <taxon>Actinotignum</taxon>
    </lineage>
</organism>
<dbReference type="PROSITE" id="PS00194">
    <property type="entry name" value="THIOREDOXIN_1"/>
    <property type="match status" value="1"/>
</dbReference>
<evidence type="ECO:0000259" key="10">
    <source>
        <dbReference type="PROSITE" id="PS51352"/>
    </source>
</evidence>
<dbReference type="NCBIfam" id="TIGR01068">
    <property type="entry name" value="thioredoxin"/>
    <property type="match status" value="1"/>
</dbReference>
<evidence type="ECO:0000256" key="6">
    <source>
        <dbReference type="NCBIfam" id="TIGR01068"/>
    </source>
</evidence>
<keyword evidence="2" id="KW-0813">Transport</keyword>
<comment type="caution">
    <text evidence="12">The sequence shown here is derived from an EMBL/GenBank/DDBJ whole genome shotgun (WGS) entry which is preliminary data.</text>
</comment>
<feature type="site" description="Contributes to redox potential value" evidence="8">
    <location>
        <position position="30"/>
    </location>
</feature>
<dbReference type="InterPro" id="IPR017937">
    <property type="entry name" value="Thioredoxin_CS"/>
</dbReference>
<name>A0AAW9HN71_9ACTO</name>
<dbReference type="CDD" id="cd02947">
    <property type="entry name" value="TRX_family"/>
    <property type="match status" value="1"/>
</dbReference>
<protein>
    <recommendedName>
        <fullName evidence="6 7">Thioredoxin</fullName>
    </recommendedName>
</protein>
<evidence type="ECO:0000313" key="12">
    <source>
        <dbReference type="EMBL" id="MDY5155331.1"/>
    </source>
</evidence>
<dbReference type="Pfam" id="PF00085">
    <property type="entry name" value="Thioredoxin"/>
    <property type="match status" value="1"/>
</dbReference>
<dbReference type="EMBL" id="JAWNGA010000012">
    <property type="protein sequence ID" value="MDY5133486.1"/>
    <property type="molecule type" value="Genomic_DNA"/>
</dbReference>
<keyword evidence="4 9" id="KW-1015">Disulfide bond</keyword>
<evidence type="ECO:0000256" key="2">
    <source>
        <dbReference type="ARBA" id="ARBA00022448"/>
    </source>
</evidence>
<dbReference type="PIRSF" id="PIRSF000077">
    <property type="entry name" value="Thioredoxin"/>
    <property type="match status" value="1"/>
</dbReference>
<evidence type="ECO:0000313" key="11">
    <source>
        <dbReference type="EMBL" id="MDY5133486.1"/>
    </source>
</evidence>
<evidence type="ECO:0000313" key="14">
    <source>
        <dbReference type="Proteomes" id="UP001281731"/>
    </source>
</evidence>
<dbReference type="InterPro" id="IPR013766">
    <property type="entry name" value="Thioredoxin_domain"/>
</dbReference>
<gene>
    <name evidence="12" type="primary">trxA</name>
    <name evidence="12" type="ORF">R6G80_06285</name>
    <name evidence="11" type="ORF">R6G86_07010</name>
</gene>
<comment type="similarity">
    <text evidence="1 7">Belongs to the thioredoxin family.</text>
</comment>
<evidence type="ECO:0000256" key="4">
    <source>
        <dbReference type="ARBA" id="ARBA00023157"/>
    </source>
</evidence>
<dbReference type="EMBL" id="JAWNGC010000007">
    <property type="protein sequence ID" value="MDY5155331.1"/>
    <property type="molecule type" value="Genomic_DNA"/>
</dbReference>
<feature type="domain" description="Thioredoxin" evidence="10">
    <location>
        <begin position="1"/>
        <end position="104"/>
    </location>
</feature>
<feature type="site" description="Contributes to redox potential value" evidence="8">
    <location>
        <position position="31"/>
    </location>
</feature>
<evidence type="ECO:0000256" key="3">
    <source>
        <dbReference type="ARBA" id="ARBA00022982"/>
    </source>
</evidence>
<dbReference type="Proteomes" id="UP001281731">
    <property type="component" value="Unassembled WGS sequence"/>
</dbReference>
<dbReference type="PROSITE" id="PS51352">
    <property type="entry name" value="THIOREDOXIN_2"/>
    <property type="match status" value="1"/>
</dbReference>
<keyword evidence="13" id="KW-1185">Reference proteome</keyword>
<feature type="active site" description="Nucleophile" evidence="8">
    <location>
        <position position="29"/>
    </location>
</feature>
<proteinExistence type="inferred from homology"/>
<accession>A0AAW9HN71</accession>
<keyword evidence="5 9" id="KW-0676">Redox-active center</keyword>
<evidence type="ECO:0000313" key="13">
    <source>
        <dbReference type="Proteomes" id="UP001275049"/>
    </source>
</evidence>
<evidence type="ECO:0000256" key="7">
    <source>
        <dbReference type="PIRNR" id="PIRNR000077"/>
    </source>
</evidence>
<evidence type="ECO:0000256" key="1">
    <source>
        <dbReference type="ARBA" id="ARBA00008987"/>
    </source>
</evidence>
<dbReference type="SUPFAM" id="SSF52833">
    <property type="entry name" value="Thioredoxin-like"/>
    <property type="match status" value="1"/>
</dbReference>
<evidence type="ECO:0000256" key="9">
    <source>
        <dbReference type="PIRSR" id="PIRSR000077-4"/>
    </source>
</evidence>
<dbReference type="Proteomes" id="UP001275049">
    <property type="component" value="Unassembled WGS sequence"/>
</dbReference>
<evidence type="ECO:0000256" key="5">
    <source>
        <dbReference type="ARBA" id="ARBA00023284"/>
    </source>
</evidence>
<dbReference type="PRINTS" id="PR00421">
    <property type="entry name" value="THIOREDOXIN"/>
</dbReference>
<dbReference type="RefSeq" id="WP_022866822.1">
    <property type="nucleotide sequence ID" value="NZ_CAMYCL010000006.1"/>
</dbReference>
<dbReference type="InterPro" id="IPR036249">
    <property type="entry name" value="Thioredoxin-like_sf"/>
</dbReference>
<feature type="disulfide bond" description="Redox-active" evidence="9">
    <location>
        <begin position="29"/>
        <end position="32"/>
    </location>
</feature>
<dbReference type="Gene3D" id="3.40.30.10">
    <property type="entry name" value="Glutaredoxin"/>
    <property type="match status" value="1"/>
</dbReference>
<feature type="site" description="Deprotonates C-terminal active site Cys" evidence="8">
    <location>
        <position position="23"/>
    </location>
</feature>
<reference evidence="12 13" key="1">
    <citation type="submission" date="2023-10" db="EMBL/GenBank/DDBJ databases">
        <title>Whole Genome based description of the genera Actinobaculum and Actinotignum reveals a complex phylogenetic relationship within the species included in the genus Actinotignum.</title>
        <authorList>
            <person name="Jensen C.S."/>
            <person name="Dargis R."/>
            <person name="Kemp M."/>
            <person name="Christensen J.J."/>
        </authorList>
    </citation>
    <scope>NUCLEOTIDE SEQUENCE</scope>
    <source>
        <strain evidence="12">SLA_B511</strain>
        <strain evidence="11 13">SLA_B974</strain>
    </source>
</reference>
<dbReference type="GO" id="GO:0015035">
    <property type="term" value="F:protein-disulfide reductase activity"/>
    <property type="evidence" value="ECO:0007669"/>
    <property type="project" value="UniProtKB-UniRule"/>
</dbReference>
<dbReference type="PANTHER" id="PTHR45663">
    <property type="entry name" value="GEO12009P1"/>
    <property type="match status" value="1"/>
</dbReference>
<dbReference type="PANTHER" id="PTHR45663:SF40">
    <property type="entry name" value="THIOREDOXIN 2"/>
    <property type="match status" value="1"/>
</dbReference>
<sequence length="119" mass="13404">MATIEVTLDNFNDAVSEGITILDFWAPWCGPCRGFAPIFEKASEENPDVTFGKINTDENQDLAGHFQIMSIPTIMVFRDNIRIFSQPGALRKKDLDNLITQVKALDMDEIRAKLEDQGK</sequence>